<evidence type="ECO:0000313" key="2">
    <source>
        <dbReference type="Proteomes" id="UP000321807"/>
    </source>
</evidence>
<dbReference type="EMBL" id="CP042807">
    <property type="protein sequence ID" value="QEE24532.1"/>
    <property type="molecule type" value="Genomic_DNA"/>
</dbReference>
<dbReference type="KEGG" id="rgl:CS053_08470"/>
<reference evidence="1 2" key="1">
    <citation type="submission" date="2019-08" db="EMBL/GenBank/DDBJ databases">
        <title>Complete genome sequence of Rhodanobacter glycinis strain T01E-68 isolated from tomato root.</title>
        <authorList>
            <person name="Weon H.-Y."/>
            <person name="Lee S.A."/>
        </authorList>
    </citation>
    <scope>NUCLEOTIDE SEQUENCE [LARGE SCALE GENOMIC DNA]</scope>
    <source>
        <strain evidence="1 2">T01E-68</strain>
    </source>
</reference>
<evidence type="ECO:0000313" key="1">
    <source>
        <dbReference type="EMBL" id="QEE24532.1"/>
    </source>
</evidence>
<dbReference type="Pfam" id="PF10934">
    <property type="entry name" value="Sheath_initiator"/>
    <property type="match status" value="1"/>
</dbReference>
<sequence>MRYRKLDENGDYTFGNSSADFYIDEPEAVSQAVQTRLELFTGEWFLDTSDGTPWNTDVLGKNTSASYDMVIKERILGTPGVMSIDSYSSTLDRNTRNLAVAATVTTQYGKTTVQATL</sequence>
<dbReference type="Proteomes" id="UP000321807">
    <property type="component" value="Chromosome"/>
</dbReference>
<proteinExistence type="predicted"/>
<dbReference type="InterPro" id="IPR020288">
    <property type="entry name" value="Sheath_initiator"/>
</dbReference>
<organism evidence="1 2">
    <name type="scientific">Rhodanobacter glycinis</name>
    <dbReference type="NCBI Taxonomy" id="582702"/>
    <lineage>
        <taxon>Bacteria</taxon>
        <taxon>Pseudomonadati</taxon>
        <taxon>Pseudomonadota</taxon>
        <taxon>Gammaproteobacteria</taxon>
        <taxon>Lysobacterales</taxon>
        <taxon>Rhodanobacteraceae</taxon>
        <taxon>Rhodanobacter</taxon>
    </lineage>
</organism>
<dbReference type="AlphaFoldDB" id="A0A5B9DWY2"/>
<name>A0A5B9DWY2_9GAMM</name>
<accession>A0A5B9DWY2</accession>
<gene>
    <name evidence="1" type="ORF">CS053_08470</name>
</gene>
<protein>
    <submittedName>
        <fullName evidence="1">Uncharacterized protein</fullName>
    </submittedName>
</protein>
<dbReference type="RefSeq" id="WP_147627125.1">
    <property type="nucleotide sequence ID" value="NZ_CP042807.1"/>
</dbReference>